<dbReference type="RefSeq" id="WP_133417794.1">
    <property type="nucleotide sequence ID" value="NZ_SCWD01000002.1"/>
</dbReference>
<protein>
    <submittedName>
        <fullName evidence="3">Molybdopterin biosynthesis protein MoeB</fullName>
    </submittedName>
</protein>
<proteinExistence type="inferred from homology"/>
<dbReference type="PANTHER" id="PTHR10953">
    <property type="entry name" value="UBIQUITIN-ACTIVATING ENZYME E1"/>
    <property type="match status" value="1"/>
</dbReference>
<dbReference type="GO" id="GO:0008146">
    <property type="term" value="F:sulfotransferase activity"/>
    <property type="evidence" value="ECO:0007669"/>
    <property type="project" value="TreeGrafter"/>
</dbReference>
<feature type="domain" description="THIF-type NAD/FAD binding fold" evidence="2">
    <location>
        <begin position="5"/>
        <end position="238"/>
    </location>
</feature>
<comment type="caution">
    <text evidence="3">The sequence shown here is derived from an EMBL/GenBank/DDBJ whole genome shotgun (WGS) entry which is preliminary data.</text>
</comment>
<dbReference type="GO" id="GO:0016779">
    <property type="term" value="F:nucleotidyltransferase activity"/>
    <property type="evidence" value="ECO:0007669"/>
    <property type="project" value="TreeGrafter"/>
</dbReference>
<evidence type="ECO:0000256" key="1">
    <source>
        <dbReference type="ARBA" id="ARBA00009919"/>
    </source>
</evidence>
<dbReference type="SUPFAM" id="SSF69572">
    <property type="entry name" value="Activating enzymes of the ubiquitin-like proteins"/>
    <property type="match status" value="1"/>
</dbReference>
<dbReference type="AlphaFoldDB" id="A0A9Q8CKT6"/>
<dbReference type="GO" id="GO:0005829">
    <property type="term" value="C:cytosol"/>
    <property type="evidence" value="ECO:0007669"/>
    <property type="project" value="TreeGrafter"/>
</dbReference>
<dbReference type="Gene3D" id="3.40.50.720">
    <property type="entry name" value="NAD(P)-binding Rossmann-like Domain"/>
    <property type="match status" value="1"/>
</dbReference>
<dbReference type="GO" id="GO:0004792">
    <property type="term" value="F:thiosulfate-cyanide sulfurtransferase activity"/>
    <property type="evidence" value="ECO:0007669"/>
    <property type="project" value="TreeGrafter"/>
</dbReference>
<dbReference type="FunFam" id="3.40.50.720:FF:000080">
    <property type="entry name" value="Thiazole biosynthesis adenylyltransferase ThiF"/>
    <property type="match status" value="1"/>
</dbReference>
<gene>
    <name evidence="3" type="ORF">ERX40_07070</name>
</gene>
<dbReference type="EMBL" id="SCWD01000002">
    <property type="protein sequence ID" value="TDM02308.1"/>
    <property type="molecule type" value="Genomic_DNA"/>
</dbReference>
<evidence type="ECO:0000313" key="3">
    <source>
        <dbReference type="EMBL" id="TDM02308.1"/>
    </source>
</evidence>
<name>A0A9Q8CKT6_9STAP</name>
<accession>A0A9Q8CKT6</accession>
<dbReference type="PANTHER" id="PTHR10953:SF102">
    <property type="entry name" value="ADENYLYLTRANSFERASE AND SULFURTRANSFERASE MOCS3"/>
    <property type="match status" value="1"/>
</dbReference>
<dbReference type="InterPro" id="IPR045886">
    <property type="entry name" value="ThiF/MoeB/HesA"/>
</dbReference>
<dbReference type="InterPro" id="IPR035985">
    <property type="entry name" value="Ubiquitin-activating_enz"/>
</dbReference>
<dbReference type="Proteomes" id="UP000295280">
    <property type="component" value="Unassembled WGS sequence"/>
</dbReference>
<dbReference type="Pfam" id="PF00899">
    <property type="entry name" value="ThiF"/>
    <property type="match status" value="1"/>
</dbReference>
<reference evidence="3 4" key="1">
    <citation type="submission" date="2019-01" db="EMBL/GenBank/DDBJ databases">
        <title>Draft genome sequences of the type strains of six Macrococcus species.</title>
        <authorList>
            <person name="Mazhar S."/>
            <person name="Altermann E."/>
            <person name="Hill C."/>
            <person name="Mcauliffe O."/>
        </authorList>
    </citation>
    <scope>NUCLEOTIDE SEQUENCE [LARGE SCALE GENOMIC DNA]</scope>
    <source>
        <strain evidence="3 4">ATCC 51828</strain>
    </source>
</reference>
<dbReference type="CDD" id="cd00757">
    <property type="entry name" value="ThiF_MoeB_HesA_family"/>
    <property type="match status" value="1"/>
</dbReference>
<evidence type="ECO:0000259" key="2">
    <source>
        <dbReference type="Pfam" id="PF00899"/>
    </source>
</evidence>
<keyword evidence="4" id="KW-1185">Reference proteome</keyword>
<sequence length="332" mass="37476">MMNRYDRQQKFKGIGTSGQQLIEEKTVGIIGIGALGTHTADTLARAGVKKLILVDRDYVETSNLQRQTLFSEQHADDMMPKVIAARNELQKIRTDLEIEIYIEHCDAPLLEAAFSQCDLLIDGSDNFDVRQAVNDFSYKHHIPWIYGACVESTYVACPFIPGVTPCFNCVMGMLPVMNRTCDTVGVIEPAVSQATSYQSMYALKILTEQPFEPRLIFGDIWALEHSAMKFGRMYQESCTTCGAHPTYPHLQNRSIQTMLCGRDTVQFVSPVTETGQLTDFLSGLNIKYQETSYFVRFYVADKPVIWFKGGRLLVHEVKSVAEGQKVYYQLFG</sequence>
<dbReference type="OrthoDB" id="9804286at2"/>
<evidence type="ECO:0000313" key="4">
    <source>
        <dbReference type="Proteomes" id="UP000295280"/>
    </source>
</evidence>
<dbReference type="GO" id="GO:0008641">
    <property type="term" value="F:ubiquitin-like modifier activating enzyme activity"/>
    <property type="evidence" value="ECO:0007669"/>
    <property type="project" value="InterPro"/>
</dbReference>
<dbReference type="InterPro" id="IPR000594">
    <property type="entry name" value="ThiF_NAD_FAD-bd"/>
</dbReference>
<comment type="similarity">
    <text evidence="1">Belongs to the HesA/MoeB/ThiF family.</text>
</comment>
<organism evidence="3 4">
    <name type="scientific">Macrococcus carouselicus</name>
    <dbReference type="NCBI Taxonomy" id="69969"/>
    <lineage>
        <taxon>Bacteria</taxon>
        <taxon>Bacillati</taxon>
        <taxon>Bacillota</taxon>
        <taxon>Bacilli</taxon>
        <taxon>Bacillales</taxon>
        <taxon>Staphylococcaceae</taxon>
        <taxon>Macrococcus</taxon>
    </lineage>
</organism>